<feature type="coiled-coil region" evidence="1">
    <location>
        <begin position="145"/>
        <end position="172"/>
    </location>
</feature>
<accession>A0AB35BUR8</accession>
<name>A0AB35BUR8_9GAMM</name>
<evidence type="ECO:0000313" key="2">
    <source>
        <dbReference type="EMBL" id="MBS7823930.1"/>
    </source>
</evidence>
<organism evidence="2 3">
    <name type="scientific">Wohlfahrtiimonas chitiniclastica</name>
    <dbReference type="NCBI Taxonomy" id="400946"/>
    <lineage>
        <taxon>Bacteria</taxon>
        <taxon>Pseudomonadati</taxon>
        <taxon>Pseudomonadota</taxon>
        <taxon>Gammaproteobacteria</taxon>
        <taxon>Cardiobacteriales</taxon>
        <taxon>Ignatzschineriaceae</taxon>
        <taxon>Wohlfahrtiimonas</taxon>
    </lineage>
</organism>
<proteinExistence type="predicted"/>
<reference evidence="2" key="1">
    <citation type="submission" date="2021-03" db="EMBL/GenBank/DDBJ databases">
        <title>Identification and antibiotic profiling of Wohlfahrtiimonas chitiniclastica, an underestimated human pathogen.</title>
        <authorList>
            <person name="Kopf A."/>
            <person name="Bunk B."/>
            <person name="Coldewey S."/>
            <person name="Gunzer F."/>
            <person name="Riedel T."/>
            <person name="Schroettner P."/>
        </authorList>
    </citation>
    <scope>NUCLEOTIDE SEQUENCE</scope>
    <source>
        <strain evidence="2">DSM 100917</strain>
    </source>
</reference>
<feature type="coiled-coil region" evidence="1">
    <location>
        <begin position="255"/>
        <end position="292"/>
    </location>
</feature>
<dbReference type="EMBL" id="JAGIBU010000001">
    <property type="protein sequence ID" value="MBS7823930.1"/>
    <property type="molecule type" value="Genomic_DNA"/>
</dbReference>
<comment type="caution">
    <text evidence="2">The sequence shown here is derived from an EMBL/GenBank/DDBJ whole genome shotgun (WGS) entry which is preliminary data.</text>
</comment>
<dbReference type="Proteomes" id="UP000680020">
    <property type="component" value="Unassembled WGS sequence"/>
</dbReference>
<dbReference type="AlphaFoldDB" id="A0AB35BUR8"/>
<dbReference type="RefSeq" id="WP_094492083.1">
    <property type="nucleotide sequence ID" value="NZ_JAGICB010000001.1"/>
</dbReference>
<evidence type="ECO:0000256" key="1">
    <source>
        <dbReference type="SAM" id="Coils"/>
    </source>
</evidence>
<sequence>MLGGGVVRRWCCVVMLGMSLGQLSLAQLDHKGLNILSKAEGALSETLTLPERQWFGRDQASANSDIDDYLGDLIVRLELPSLVKLREHYFKMEKQIAKERIIIRDLREKRLFAVAEDSSTLMKYTPTDTLKGWTASTRGDYDRLIEIHEQNLKQYEASLVTLRENMSDALSEIGVNLAPEQLEFLYTTVTGEETVRAIVLFNSAIAVSTQLQTLMETNAQDFDAVKRYYGMATILHRMVVKIQTDFIRKLEENYMVQLKAYRTEAERSLAEAKRLQKSADSAQKKVLQKNIEANQLAVKAIDRYMEYLKVQAVNAKAILKAAKAREAIALNTYSTVKVSLDVLSLMQESQRDFKAFSTMQVPSIVPFDNPELRKEFMNITQKLNDQ</sequence>
<evidence type="ECO:0000313" key="3">
    <source>
        <dbReference type="Proteomes" id="UP000680020"/>
    </source>
</evidence>
<protein>
    <submittedName>
        <fullName evidence="2">Uncharacterized protein</fullName>
    </submittedName>
</protein>
<keyword evidence="1" id="KW-0175">Coiled coil</keyword>
<gene>
    <name evidence="2" type="ORF">J7561_01775</name>
</gene>